<accession>A0ABQ9FPH0</accession>
<evidence type="ECO:0008006" key="5">
    <source>
        <dbReference type="Google" id="ProtNLM"/>
    </source>
</evidence>
<evidence type="ECO:0000313" key="4">
    <source>
        <dbReference type="Proteomes" id="UP001217089"/>
    </source>
</evidence>
<proteinExistence type="predicted"/>
<keyword evidence="2" id="KW-0325">Glycoprotein</keyword>
<dbReference type="InterPro" id="IPR050975">
    <property type="entry name" value="Sleep_regulator"/>
</dbReference>
<organism evidence="3 4">
    <name type="scientific">Tegillarca granosa</name>
    <name type="common">Malaysian cockle</name>
    <name type="synonym">Anadara granosa</name>
    <dbReference type="NCBI Taxonomy" id="220873"/>
    <lineage>
        <taxon>Eukaryota</taxon>
        <taxon>Metazoa</taxon>
        <taxon>Spiralia</taxon>
        <taxon>Lophotrochozoa</taxon>
        <taxon>Mollusca</taxon>
        <taxon>Bivalvia</taxon>
        <taxon>Autobranchia</taxon>
        <taxon>Pteriomorphia</taxon>
        <taxon>Arcoida</taxon>
        <taxon>Arcoidea</taxon>
        <taxon>Arcidae</taxon>
        <taxon>Tegillarca</taxon>
    </lineage>
</organism>
<keyword evidence="4" id="KW-1185">Reference proteome</keyword>
<gene>
    <name evidence="3" type="ORF">KUTeg_004239</name>
</gene>
<dbReference type="InterPro" id="IPR031424">
    <property type="entry name" value="QVR-like"/>
</dbReference>
<dbReference type="Pfam" id="PF17064">
    <property type="entry name" value="QVR"/>
    <property type="match status" value="1"/>
</dbReference>
<evidence type="ECO:0000256" key="2">
    <source>
        <dbReference type="ARBA" id="ARBA00023180"/>
    </source>
</evidence>
<sequence length="363" mass="42112">MISNCLWKNIRKLRRMKGLLCVLSVLVVVLIYSETCAAISCVQCKSHKFQDCDDEFKKNDHTSKYYKPCEGPYANATACRKIVQEVYIINDWENKKGDWQRRVIRQCANHVGKMECIDRTGTYRVKTKYCHCDTENCNGSASKNCDTKLNGDSLNSMQAAWLSVKMRMYLVFLILPRNTKEKLCSIRQIIGSLCLFTWQLPKAIQNYCPKYGIQSHVLSNSMFVHLRSISLQLRRYLYSHLISTMVTFNMFMMFNNSMMSLEFLSTQTKTNNRNSLNSALYEHLITWIYCRAWLITKGNNSCKYHLGRIQIFKSVVQLEHIAACSKSHDQQTLELGLLAFNQLIFIKLKNDMVQGLTRASNKK</sequence>
<evidence type="ECO:0000256" key="1">
    <source>
        <dbReference type="ARBA" id="ARBA00022729"/>
    </source>
</evidence>
<dbReference type="EMBL" id="JARBDR010000214">
    <property type="protein sequence ID" value="KAJ8319148.1"/>
    <property type="molecule type" value="Genomic_DNA"/>
</dbReference>
<keyword evidence="1" id="KW-0732">Signal</keyword>
<protein>
    <recommendedName>
        <fullName evidence="5">Protein quiver</fullName>
    </recommendedName>
</protein>
<dbReference type="Proteomes" id="UP001217089">
    <property type="component" value="Unassembled WGS sequence"/>
</dbReference>
<dbReference type="PANTHER" id="PTHR33562">
    <property type="entry name" value="ATILLA, ISOFORM B-RELATED-RELATED"/>
    <property type="match status" value="1"/>
</dbReference>
<dbReference type="PANTHER" id="PTHR33562:SF2">
    <property type="entry name" value="PROTEIN QUIVER"/>
    <property type="match status" value="1"/>
</dbReference>
<comment type="caution">
    <text evidence="3">The sequence shown here is derived from an EMBL/GenBank/DDBJ whole genome shotgun (WGS) entry which is preliminary data.</text>
</comment>
<evidence type="ECO:0000313" key="3">
    <source>
        <dbReference type="EMBL" id="KAJ8319148.1"/>
    </source>
</evidence>
<name>A0ABQ9FPH0_TEGGR</name>
<reference evidence="3 4" key="1">
    <citation type="submission" date="2022-12" db="EMBL/GenBank/DDBJ databases">
        <title>Chromosome-level genome of Tegillarca granosa.</title>
        <authorList>
            <person name="Kim J."/>
        </authorList>
    </citation>
    <scope>NUCLEOTIDE SEQUENCE [LARGE SCALE GENOMIC DNA]</scope>
    <source>
        <strain evidence="3">Teg-2019</strain>
        <tissue evidence="3">Adductor muscle</tissue>
    </source>
</reference>